<reference evidence="2" key="1">
    <citation type="submission" date="2016-10" db="EMBL/GenBank/DDBJ databases">
        <authorList>
            <person name="Varghese N."/>
            <person name="Submissions S."/>
        </authorList>
    </citation>
    <scope>NUCLEOTIDE SEQUENCE [LARGE SCALE GENOMIC DNA]</scope>
    <source>
        <strain evidence="2">DSM 21857</strain>
    </source>
</reference>
<evidence type="ECO:0000313" key="1">
    <source>
        <dbReference type="EMBL" id="SFI44089.1"/>
    </source>
</evidence>
<name>A0A1I3I877_9HYPH</name>
<organism evidence="1 2">
    <name type="scientific">Aquamicrobium aerolatum DSM 21857</name>
    <dbReference type="NCBI Taxonomy" id="1121003"/>
    <lineage>
        <taxon>Bacteria</taxon>
        <taxon>Pseudomonadati</taxon>
        <taxon>Pseudomonadota</taxon>
        <taxon>Alphaproteobacteria</taxon>
        <taxon>Hyphomicrobiales</taxon>
        <taxon>Phyllobacteriaceae</taxon>
        <taxon>Aerobium</taxon>
    </lineage>
</organism>
<dbReference type="Proteomes" id="UP000242763">
    <property type="component" value="Unassembled WGS sequence"/>
</dbReference>
<evidence type="ECO:0000313" key="2">
    <source>
        <dbReference type="Proteomes" id="UP000242763"/>
    </source>
</evidence>
<gene>
    <name evidence="1" type="ORF">SAMN03080618_00443</name>
</gene>
<dbReference type="EMBL" id="FORF01000002">
    <property type="protein sequence ID" value="SFI44089.1"/>
    <property type="molecule type" value="Genomic_DNA"/>
</dbReference>
<dbReference type="OrthoDB" id="7916272at2"/>
<sequence>MHDRYTTFARGLESPVIDGFEIIPDDDADLPEMTRAIYVGGSGSLSVTLASGTTVTLEGVASGTILPLRACRLLATGTTAAHIVGLV</sequence>
<dbReference type="RefSeq" id="WP_091518425.1">
    <property type="nucleotide sequence ID" value="NZ_FORF01000002.1"/>
</dbReference>
<protein>
    <submittedName>
        <fullName evidence="1">Uncharacterized protein</fullName>
    </submittedName>
</protein>
<dbReference type="STRING" id="1121003.SAMN03080618_00443"/>
<accession>A0A1I3I877</accession>
<proteinExistence type="predicted"/>
<dbReference type="AlphaFoldDB" id="A0A1I3I877"/>
<keyword evidence="2" id="KW-1185">Reference proteome</keyword>